<dbReference type="RefSeq" id="WP_036438545.1">
    <property type="nucleotide sequence ID" value="NZ_CP011538.1"/>
</dbReference>
<dbReference type="Gene3D" id="1.20.1560.10">
    <property type="entry name" value="ABC transporter type 1, transmembrane domain"/>
    <property type="match status" value="1"/>
</dbReference>
<comment type="similarity">
    <text evidence="2">Belongs to the ABC transporter superfamily.</text>
</comment>
<feature type="transmembrane region" description="Helical" evidence="10">
    <location>
        <begin position="178"/>
        <end position="197"/>
    </location>
</feature>
<dbReference type="InterPro" id="IPR036640">
    <property type="entry name" value="ABC1_TM_sf"/>
</dbReference>
<feature type="transmembrane region" description="Helical" evidence="10">
    <location>
        <begin position="31"/>
        <end position="55"/>
    </location>
</feature>
<dbReference type="EMBL" id="CP033021">
    <property type="protein sequence ID" value="AYN65378.1"/>
    <property type="molecule type" value="Genomic_DNA"/>
</dbReference>
<keyword evidence="7 13" id="KW-0067">ATP-binding</keyword>
<feature type="transmembrane region" description="Helical" evidence="10">
    <location>
        <begin position="305"/>
        <end position="329"/>
    </location>
</feature>
<organism evidence="13 14">
    <name type="scientific">Metamycoplasma hominis</name>
    <name type="common">Mycoplasma hominis</name>
    <dbReference type="NCBI Taxonomy" id="2098"/>
    <lineage>
        <taxon>Bacteria</taxon>
        <taxon>Bacillati</taxon>
        <taxon>Mycoplasmatota</taxon>
        <taxon>Mycoplasmoidales</taxon>
        <taxon>Metamycoplasmataceae</taxon>
        <taxon>Metamycoplasma</taxon>
    </lineage>
</organism>
<keyword evidence="6" id="KW-0547">Nucleotide-binding</keyword>
<dbReference type="PROSITE" id="PS50893">
    <property type="entry name" value="ABC_TRANSPORTER_2"/>
    <property type="match status" value="1"/>
</dbReference>
<evidence type="ECO:0000256" key="2">
    <source>
        <dbReference type="ARBA" id="ARBA00005417"/>
    </source>
</evidence>
<evidence type="ECO:0000256" key="10">
    <source>
        <dbReference type="SAM" id="Phobius"/>
    </source>
</evidence>
<feature type="transmembrane region" description="Helical" evidence="10">
    <location>
        <begin position="75"/>
        <end position="93"/>
    </location>
</feature>
<dbReference type="PROSITE" id="PS50929">
    <property type="entry name" value="ABC_TM1F"/>
    <property type="match status" value="1"/>
</dbReference>
<dbReference type="InterPro" id="IPR003593">
    <property type="entry name" value="AAA+_ATPase"/>
</dbReference>
<dbReference type="FunFam" id="3.40.50.300:FF:000221">
    <property type="entry name" value="Multidrug ABC transporter ATP-binding protein"/>
    <property type="match status" value="1"/>
</dbReference>
<keyword evidence="5 10" id="KW-0812">Transmembrane</keyword>
<dbReference type="PANTHER" id="PTHR43394">
    <property type="entry name" value="ATP-DEPENDENT PERMEASE MDL1, MITOCHONDRIAL"/>
    <property type="match status" value="1"/>
</dbReference>
<dbReference type="PANTHER" id="PTHR43394:SF1">
    <property type="entry name" value="ATP-BINDING CASSETTE SUB-FAMILY B MEMBER 10, MITOCHONDRIAL"/>
    <property type="match status" value="1"/>
</dbReference>
<dbReference type="GO" id="GO:0016887">
    <property type="term" value="F:ATP hydrolysis activity"/>
    <property type="evidence" value="ECO:0007669"/>
    <property type="project" value="InterPro"/>
</dbReference>
<feature type="domain" description="ABC transporter" evidence="11">
    <location>
        <begin position="366"/>
        <end position="603"/>
    </location>
</feature>
<evidence type="ECO:0000256" key="8">
    <source>
        <dbReference type="ARBA" id="ARBA00022989"/>
    </source>
</evidence>
<keyword evidence="3" id="KW-0813">Transport</keyword>
<feature type="transmembrane region" description="Helical" evidence="10">
    <location>
        <begin position="266"/>
        <end position="285"/>
    </location>
</feature>
<proteinExistence type="inferred from homology"/>
<dbReference type="Proteomes" id="UP000029712">
    <property type="component" value="Chromosome"/>
</dbReference>
<name>A0A454C9M3_METHO</name>
<protein>
    <submittedName>
        <fullName evidence="13">ABC transporter ATP-binding protein</fullName>
    </submittedName>
</protein>
<dbReference type="Pfam" id="PF00005">
    <property type="entry name" value="ABC_tran"/>
    <property type="match status" value="1"/>
</dbReference>
<evidence type="ECO:0000256" key="5">
    <source>
        <dbReference type="ARBA" id="ARBA00022692"/>
    </source>
</evidence>
<reference evidence="13 14" key="1">
    <citation type="submission" date="2014-08" db="EMBL/GenBank/DDBJ databases">
        <authorList>
            <person name="Kuleshov K."/>
            <person name="Dedkov V."/>
            <person name="Markelov M."/>
            <person name="Pimkina E."/>
        </authorList>
    </citation>
    <scope>NUCLEOTIDE SEQUENCE [LARGE SCALE GENOMIC DNA]</scope>
    <source>
        <strain evidence="14">TOA</strain>
    </source>
</reference>
<dbReference type="Gene3D" id="3.40.50.300">
    <property type="entry name" value="P-loop containing nucleotide triphosphate hydrolases"/>
    <property type="match status" value="1"/>
</dbReference>
<dbReference type="InterPro" id="IPR039421">
    <property type="entry name" value="Type_1_exporter"/>
</dbReference>
<feature type="domain" description="ABC transmembrane type-1" evidence="12">
    <location>
        <begin position="32"/>
        <end position="326"/>
    </location>
</feature>
<dbReference type="GO" id="GO:0005524">
    <property type="term" value="F:ATP binding"/>
    <property type="evidence" value="ECO:0007669"/>
    <property type="project" value="UniProtKB-KW"/>
</dbReference>
<evidence type="ECO:0000313" key="14">
    <source>
        <dbReference type="Proteomes" id="UP000029712"/>
    </source>
</evidence>
<evidence type="ECO:0000256" key="1">
    <source>
        <dbReference type="ARBA" id="ARBA00004651"/>
    </source>
</evidence>
<evidence type="ECO:0000313" key="13">
    <source>
        <dbReference type="EMBL" id="AYN65378.1"/>
    </source>
</evidence>
<dbReference type="SMART" id="SM00382">
    <property type="entry name" value="AAA"/>
    <property type="match status" value="1"/>
</dbReference>
<gene>
    <name evidence="13" type="ORF">KN71_001545</name>
</gene>
<sequence length="607" mass="68433">MKKRTKEKQKLSFITLFKLVFKYSGESKTKFWLAVLFSFFHAIFYAIGSFLIGYIFTICLTKDVLDHKAPFNLKLFIGMASCLVISFILYGIFRYVSGVFFVKITFSVCENIRKTAMKNLLYIPVSYFDNQKSGNIISILVNDINSLSETIFKLLNELIQCAINVILSVIFLSMVSLVLSAVVLPVLFLFSFIGILITKKAQKAFIQTRKHFGELNAFVEEMLTNSKIIKTFEQQEQVNNHGKQIARNIFNTAFTGDLNNQIINPWIVFTNNILVILIVTVTLVLKGNNIHVYGLFNTNAEHGFLISYLTLIYSFLSTLQSMLTILVYARIGIASAVRVNTLLSLPNTHIKNHSKGIVIENPVGNISFDHVYFRYNENSPKYQLTDASFNAKAGQTIALVGETGAGKTTIINLLNRFYDYEKGSIKIDGIELREISKDSLRDFTAVVLQDSFMFNESILNNLLVGNPKATKEDVIRAAKLASAHHIIEKLEHGYDTIIDDSTSILSKGEKQLLSIARAILGNKKILILDEATSNVDSNTEKIIQQALKENIMVGKTSIVIAHRLSTIKNADLILVVDDGRIIEQGTHKQLLELNKKYARLYYSQFDD</sequence>
<evidence type="ECO:0000256" key="3">
    <source>
        <dbReference type="ARBA" id="ARBA00022448"/>
    </source>
</evidence>
<evidence type="ECO:0000256" key="9">
    <source>
        <dbReference type="ARBA" id="ARBA00023136"/>
    </source>
</evidence>
<dbReference type="SUPFAM" id="SSF90123">
    <property type="entry name" value="ABC transporter transmembrane region"/>
    <property type="match status" value="1"/>
</dbReference>
<keyword evidence="8 10" id="KW-1133">Transmembrane helix</keyword>
<evidence type="ECO:0000256" key="6">
    <source>
        <dbReference type="ARBA" id="ARBA00022741"/>
    </source>
</evidence>
<dbReference type="Pfam" id="PF00664">
    <property type="entry name" value="ABC_membrane"/>
    <property type="match status" value="1"/>
</dbReference>
<keyword evidence="9 10" id="KW-0472">Membrane</keyword>
<keyword evidence="4" id="KW-1003">Cell membrane</keyword>
<dbReference type="GO" id="GO:0015421">
    <property type="term" value="F:ABC-type oligopeptide transporter activity"/>
    <property type="evidence" value="ECO:0007669"/>
    <property type="project" value="TreeGrafter"/>
</dbReference>
<dbReference type="CDD" id="cd03254">
    <property type="entry name" value="ABCC_Glucan_exporter_like"/>
    <property type="match status" value="1"/>
</dbReference>
<reference evidence="13 14" key="2">
    <citation type="submission" date="2018-10" db="EMBL/GenBank/DDBJ databases">
        <title>Detection and isolation of Mycoplasma hominis as a predominant microorganism from pelvic cavity of patient with salpingitis and tubo-ovarian abscess.</title>
        <authorList>
            <person name="Guschin A.E."/>
            <person name="Khayrullina G.A."/>
            <person name="Rakovskaya I.V."/>
            <person name="Shelenkov A.A."/>
            <person name="Shagin D.A."/>
        </authorList>
    </citation>
    <scope>NUCLEOTIDE SEQUENCE [LARGE SCALE GENOMIC DNA]</scope>
    <source>
        <strain evidence="14">TOA</strain>
    </source>
</reference>
<evidence type="ECO:0000256" key="4">
    <source>
        <dbReference type="ARBA" id="ARBA00022475"/>
    </source>
</evidence>
<dbReference type="InterPro" id="IPR003439">
    <property type="entry name" value="ABC_transporter-like_ATP-bd"/>
</dbReference>
<dbReference type="OrthoDB" id="383768at2"/>
<dbReference type="InterPro" id="IPR027417">
    <property type="entry name" value="P-loop_NTPase"/>
</dbReference>
<evidence type="ECO:0000256" key="7">
    <source>
        <dbReference type="ARBA" id="ARBA00022840"/>
    </source>
</evidence>
<evidence type="ECO:0000259" key="11">
    <source>
        <dbReference type="PROSITE" id="PS50893"/>
    </source>
</evidence>
<dbReference type="SUPFAM" id="SSF52540">
    <property type="entry name" value="P-loop containing nucleoside triphosphate hydrolases"/>
    <property type="match status" value="1"/>
</dbReference>
<evidence type="ECO:0000259" key="12">
    <source>
        <dbReference type="PROSITE" id="PS50929"/>
    </source>
</evidence>
<comment type="subcellular location">
    <subcellularLocation>
        <location evidence="1">Cell membrane</location>
        <topology evidence="1">Multi-pass membrane protein</topology>
    </subcellularLocation>
</comment>
<dbReference type="InterPro" id="IPR017871">
    <property type="entry name" value="ABC_transporter-like_CS"/>
</dbReference>
<accession>A0A454C9M3</accession>
<dbReference type="InterPro" id="IPR011527">
    <property type="entry name" value="ABC1_TM_dom"/>
</dbReference>
<dbReference type="GO" id="GO:0005886">
    <property type="term" value="C:plasma membrane"/>
    <property type="evidence" value="ECO:0007669"/>
    <property type="project" value="UniProtKB-SubCell"/>
</dbReference>
<dbReference type="PROSITE" id="PS00211">
    <property type="entry name" value="ABC_TRANSPORTER_1"/>
    <property type="match status" value="1"/>
</dbReference>
<dbReference type="AlphaFoldDB" id="A0A454C9M3"/>